<dbReference type="NCBIfam" id="TIGR00276">
    <property type="entry name" value="tRNA epoxyqueuosine(34) reductase QueG"/>
    <property type="match status" value="1"/>
</dbReference>
<evidence type="ECO:0000256" key="7">
    <source>
        <dbReference type="ARBA" id="ARBA00022694"/>
    </source>
</evidence>
<dbReference type="PROSITE" id="PS51379">
    <property type="entry name" value="4FE4S_FER_2"/>
    <property type="match status" value="1"/>
</dbReference>
<keyword evidence="3" id="KW-0004">4Fe-4S</keyword>
<keyword evidence="13" id="KW-0411">Iron-sulfur</keyword>
<keyword evidence="11" id="KW-0560">Oxidoreductase</keyword>
<evidence type="ECO:0000256" key="10">
    <source>
        <dbReference type="ARBA" id="ARBA00022785"/>
    </source>
</evidence>
<dbReference type="Proteomes" id="UP000077134">
    <property type="component" value="Unassembled WGS sequence"/>
</dbReference>
<keyword evidence="7" id="KW-0819">tRNA processing</keyword>
<dbReference type="InterPro" id="IPR008332">
    <property type="entry name" value="MethylG_MeTrfase_N"/>
</dbReference>
<dbReference type="Gene3D" id="1.10.10.10">
    <property type="entry name" value="Winged helix-like DNA-binding domain superfamily/Winged helix DNA-binding domain"/>
    <property type="match status" value="1"/>
</dbReference>
<evidence type="ECO:0000256" key="16">
    <source>
        <dbReference type="HAMAP-Rule" id="MF_00772"/>
    </source>
</evidence>
<gene>
    <name evidence="18" type="ORF">PNBC_21120</name>
</gene>
<comment type="subcellular location">
    <subcellularLocation>
        <location evidence="16">Cytoplasm</location>
    </subcellularLocation>
</comment>
<feature type="domain" description="4Fe-4S ferredoxin-type" evidence="17">
    <location>
        <begin position="194"/>
        <end position="224"/>
    </location>
</feature>
<evidence type="ECO:0000256" key="3">
    <source>
        <dbReference type="ARBA" id="ARBA00022485"/>
    </source>
</evidence>
<keyword evidence="8" id="KW-0479">Metal-binding</keyword>
<dbReference type="Pfam" id="PF13484">
    <property type="entry name" value="Fer4_16"/>
    <property type="match status" value="1"/>
</dbReference>
<dbReference type="Gene3D" id="3.30.160.70">
    <property type="entry name" value="Methylated DNA-protein cysteine methyltransferase domain"/>
    <property type="match status" value="1"/>
</dbReference>
<dbReference type="InterPro" id="IPR017896">
    <property type="entry name" value="4Fe4S_Fe-S-bd"/>
</dbReference>
<keyword evidence="9 16" id="KW-0227">DNA damage</keyword>
<dbReference type="GO" id="GO:0005737">
    <property type="term" value="C:cytoplasm"/>
    <property type="evidence" value="ECO:0007669"/>
    <property type="project" value="UniProtKB-SubCell"/>
</dbReference>
<keyword evidence="19" id="KW-1185">Reference proteome</keyword>
<keyword evidence="6 16" id="KW-0808">Transferase</keyword>
<dbReference type="GO" id="GO:0051539">
    <property type="term" value="F:4 iron, 4 sulfur cluster binding"/>
    <property type="evidence" value="ECO:0007669"/>
    <property type="project" value="UniProtKB-KW"/>
</dbReference>
<evidence type="ECO:0000256" key="11">
    <source>
        <dbReference type="ARBA" id="ARBA00023002"/>
    </source>
</evidence>
<dbReference type="PANTHER" id="PTHR30002">
    <property type="entry name" value="EPOXYQUEUOSINE REDUCTASE"/>
    <property type="match status" value="1"/>
</dbReference>
<dbReference type="NCBIfam" id="TIGR00589">
    <property type="entry name" value="ogt"/>
    <property type="match status" value="1"/>
</dbReference>
<dbReference type="AlphaFoldDB" id="A0A162KMY0"/>
<evidence type="ECO:0000256" key="15">
    <source>
        <dbReference type="ARBA" id="ARBA00049348"/>
    </source>
</evidence>
<dbReference type="STRING" id="1763538.LPB68_08970"/>
<feature type="active site" description="Nucleophile; methyl group acceptor" evidence="16">
    <location>
        <position position="540"/>
    </location>
</feature>
<dbReference type="SUPFAM" id="SSF53155">
    <property type="entry name" value="Methylated DNA-protein cysteine methyltransferase domain"/>
    <property type="match status" value="1"/>
</dbReference>
<dbReference type="InterPro" id="IPR013542">
    <property type="entry name" value="QueG_DUF1730"/>
</dbReference>
<dbReference type="PROSITE" id="PS00198">
    <property type="entry name" value="4FE4S_FER_1"/>
    <property type="match status" value="1"/>
</dbReference>
<keyword evidence="5 16" id="KW-0489">Methyltransferase</keyword>
<evidence type="ECO:0000256" key="6">
    <source>
        <dbReference type="ARBA" id="ARBA00022679"/>
    </source>
</evidence>
<dbReference type="InterPro" id="IPR004155">
    <property type="entry name" value="PBS_lyase_HEAT"/>
</dbReference>
<comment type="catalytic activity">
    <reaction evidence="1 16">
        <text>a 4-O-methyl-thymidine in DNA + L-cysteinyl-[protein] = a thymidine in DNA + S-methyl-L-cysteinyl-[protein]</text>
        <dbReference type="Rhea" id="RHEA:53428"/>
        <dbReference type="Rhea" id="RHEA-COMP:10131"/>
        <dbReference type="Rhea" id="RHEA-COMP:10132"/>
        <dbReference type="Rhea" id="RHEA-COMP:13555"/>
        <dbReference type="Rhea" id="RHEA-COMP:13556"/>
        <dbReference type="ChEBI" id="CHEBI:29950"/>
        <dbReference type="ChEBI" id="CHEBI:82612"/>
        <dbReference type="ChEBI" id="CHEBI:137386"/>
        <dbReference type="ChEBI" id="CHEBI:137387"/>
        <dbReference type="EC" id="2.1.1.63"/>
    </reaction>
</comment>
<dbReference type="KEGG" id="pcx:LPB68_08970"/>
<protein>
    <recommendedName>
        <fullName evidence="16">Methylated-DNA--protein-cysteine methyltransferase</fullName>
        <ecNumber evidence="16">2.1.1.63</ecNumber>
    </recommendedName>
    <alternativeName>
        <fullName evidence="16">6-O-methylguanine-DNA methyltransferase</fullName>
        <shortName evidence="16">MGMT</shortName>
    </alternativeName>
    <alternativeName>
        <fullName evidence="16">O-6-methylguanine-DNA-alkyltransferase</fullName>
    </alternativeName>
</protein>
<evidence type="ECO:0000256" key="2">
    <source>
        <dbReference type="ARBA" id="ARBA00008711"/>
    </source>
</evidence>
<accession>A0A162KMY0</accession>
<evidence type="ECO:0000256" key="13">
    <source>
        <dbReference type="ARBA" id="ARBA00023014"/>
    </source>
</evidence>
<dbReference type="EC" id="2.1.1.63" evidence="16"/>
<proteinExistence type="inferred from homology"/>
<keyword evidence="12" id="KW-0408">Iron</keyword>
<dbReference type="GO" id="GO:0003908">
    <property type="term" value="F:methylated-DNA-[protein]-cysteine S-methyltransferase activity"/>
    <property type="evidence" value="ECO:0007669"/>
    <property type="project" value="UniProtKB-UniRule"/>
</dbReference>
<dbReference type="Pfam" id="PF01035">
    <property type="entry name" value="DNA_binding_1"/>
    <property type="match status" value="1"/>
</dbReference>
<sequence length="580" mass="64546">MKNEIISLQTSYAPSTSPWEQLKRDIQEAAPSMGIDDIGFTTADPFVSLKSLLQEQRDRGYDSGFEEPDLDKRVTPTLATSQPASLIAIAVAYPSKMVNPPKSESGANRGILARTAWGRDYHHVLREAMEKLEKFIKDRVPEAVIENMVDTGALVDRAVAERAGIGFSGKNCLIISPKWGSWIYLGEMVTNIPFPPDTQVTEDCGECTKCIDACPTGAIVAPGQLNAQRCISFLTQTKGLLNEDQMVKIGNRLYGCDTCQIVCPKNRGKNWEHNEQLLPDPELVKSLLFPILDLSNREFKEKFGVSAAAWRGKKPIQRNAIIALGNFKDRTAVPRLEEVLLHDERVEMRGTAAWALGRIGGDEALNSIMKGIAVEQDESVQDMLKKAQDKLQPAQMEVDNSHEVIYYDEITTPIGVLTLCTTEIGICLVEFGSFFIREANIQQWARIWAKEAIFIQDGTRLNEVRIQLEQYFSNERKQFDLPMDMRGTPFQLQVWTALADIPYGDTSSYKQLAESIDRPKAIRAVGGANNKNPVPIIIPCHRVIGAQGELVGYGGGLEIKRHLLSVEGSLSERNQIRNGK</sequence>
<dbReference type="GO" id="GO:0052693">
    <property type="term" value="F:epoxyqueuosine reductase activity"/>
    <property type="evidence" value="ECO:0007669"/>
    <property type="project" value="TreeGrafter"/>
</dbReference>
<dbReference type="PROSITE" id="PS00374">
    <property type="entry name" value="MGMT"/>
    <property type="match status" value="1"/>
</dbReference>
<dbReference type="GO" id="GO:0032259">
    <property type="term" value="P:methylation"/>
    <property type="evidence" value="ECO:0007669"/>
    <property type="project" value="UniProtKB-KW"/>
</dbReference>
<name>A0A162KMY0_9BACL</name>
<dbReference type="InterPro" id="IPR036388">
    <property type="entry name" value="WH-like_DNA-bd_sf"/>
</dbReference>
<dbReference type="Pfam" id="PF02870">
    <property type="entry name" value="Methyltransf_1N"/>
    <property type="match status" value="1"/>
</dbReference>
<dbReference type="EMBL" id="LSFN01000044">
    <property type="protein sequence ID" value="OAB71063.1"/>
    <property type="molecule type" value="Genomic_DNA"/>
</dbReference>
<comment type="function">
    <text evidence="16">Involved in the cellular defense against the biological effects of O6-methylguanine (O6-MeG) and O4-methylthymine (O4-MeT) in DNA. Repairs the methylated nucleobase in DNA by stoichiometrically transferring the methyl group to a cysteine residue in the enzyme. This is a suicide reaction: the enzyme is irreversibly inactivated.</text>
</comment>
<dbReference type="SUPFAM" id="SSF48371">
    <property type="entry name" value="ARM repeat"/>
    <property type="match status" value="1"/>
</dbReference>
<evidence type="ECO:0000256" key="14">
    <source>
        <dbReference type="ARBA" id="ARBA00023204"/>
    </source>
</evidence>
<dbReference type="Gene3D" id="3.30.70.20">
    <property type="match status" value="1"/>
</dbReference>
<keyword evidence="10" id="KW-0671">Queuosine biosynthesis</keyword>
<comment type="caution">
    <text evidence="18">The sequence shown here is derived from an EMBL/GenBank/DDBJ whole genome shotgun (WGS) entry which is preliminary data.</text>
</comment>
<evidence type="ECO:0000256" key="12">
    <source>
        <dbReference type="ARBA" id="ARBA00023004"/>
    </source>
</evidence>
<evidence type="ECO:0000256" key="8">
    <source>
        <dbReference type="ARBA" id="ARBA00022723"/>
    </source>
</evidence>
<dbReference type="InterPro" id="IPR011989">
    <property type="entry name" value="ARM-like"/>
</dbReference>
<dbReference type="InterPro" id="IPR017900">
    <property type="entry name" value="4Fe4S_Fe_S_CS"/>
</dbReference>
<dbReference type="FunFam" id="1.10.10.10:FF:000214">
    <property type="entry name" value="Methylated-DNA--protein-cysteine methyltransferase"/>
    <property type="match status" value="1"/>
</dbReference>
<dbReference type="InterPro" id="IPR016024">
    <property type="entry name" value="ARM-type_fold"/>
</dbReference>
<evidence type="ECO:0000313" key="19">
    <source>
        <dbReference type="Proteomes" id="UP000077134"/>
    </source>
</evidence>
<dbReference type="InterPro" id="IPR001497">
    <property type="entry name" value="MethylDNA_cys_MeTrfase_AS"/>
</dbReference>
<dbReference type="PANTHER" id="PTHR30002:SF4">
    <property type="entry name" value="EPOXYQUEUOSINE REDUCTASE"/>
    <property type="match status" value="1"/>
</dbReference>
<dbReference type="InterPro" id="IPR036631">
    <property type="entry name" value="MGMT_N_sf"/>
</dbReference>
<evidence type="ECO:0000256" key="5">
    <source>
        <dbReference type="ARBA" id="ARBA00022603"/>
    </source>
</evidence>
<dbReference type="SMART" id="SM00567">
    <property type="entry name" value="EZ_HEAT"/>
    <property type="match status" value="2"/>
</dbReference>
<evidence type="ECO:0000256" key="4">
    <source>
        <dbReference type="ARBA" id="ARBA00022490"/>
    </source>
</evidence>
<dbReference type="SUPFAM" id="SSF54862">
    <property type="entry name" value="4Fe-4S ferredoxins"/>
    <property type="match status" value="1"/>
</dbReference>
<dbReference type="GO" id="GO:0006307">
    <property type="term" value="P:DNA alkylation repair"/>
    <property type="evidence" value="ECO:0007669"/>
    <property type="project" value="UniProtKB-UniRule"/>
</dbReference>
<keyword evidence="14 16" id="KW-0234">DNA repair</keyword>
<comment type="catalytic activity">
    <reaction evidence="15 16">
        <text>a 6-O-methyl-2'-deoxyguanosine in DNA + L-cysteinyl-[protein] = S-methyl-L-cysteinyl-[protein] + a 2'-deoxyguanosine in DNA</text>
        <dbReference type="Rhea" id="RHEA:24000"/>
        <dbReference type="Rhea" id="RHEA-COMP:10131"/>
        <dbReference type="Rhea" id="RHEA-COMP:10132"/>
        <dbReference type="Rhea" id="RHEA-COMP:11367"/>
        <dbReference type="Rhea" id="RHEA-COMP:11368"/>
        <dbReference type="ChEBI" id="CHEBI:29950"/>
        <dbReference type="ChEBI" id="CHEBI:82612"/>
        <dbReference type="ChEBI" id="CHEBI:85445"/>
        <dbReference type="ChEBI" id="CHEBI:85448"/>
        <dbReference type="EC" id="2.1.1.63"/>
    </reaction>
</comment>
<dbReference type="CDD" id="cd06445">
    <property type="entry name" value="ATase"/>
    <property type="match status" value="1"/>
</dbReference>
<dbReference type="GO" id="GO:0008616">
    <property type="term" value="P:tRNA queuosine(34) biosynthetic process"/>
    <property type="evidence" value="ECO:0007669"/>
    <property type="project" value="UniProtKB-KW"/>
</dbReference>
<dbReference type="OrthoDB" id="9784571at2"/>
<evidence type="ECO:0000313" key="18">
    <source>
        <dbReference type="EMBL" id="OAB71063.1"/>
    </source>
</evidence>
<dbReference type="Gene3D" id="1.25.10.10">
    <property type="entry name" value="Leucine-rich Repeat Variant"/>
    <property type="match status" value="1"/>
</dbReference>
<keyword evidence="4 16" id="KW-0963">Cytoplasm</keyword>
<evidence type="ECO:0000259" key="17">
    <source>
        <dbReference type="PROSITE" id="PS51379"/>
    </source>
</evidence>
<dbReference type="InterPro" id="IPR004453">
    <property type="entry name" value="QueG"/>
</dbReference>
<dbReference type="SUPFAM" id="SSF46767">
    <property type="entry name" value="Methylated DNA-protein cysteine methyltransferase, C-terminal domain"/>
    <property type="match status" value="1"/>
</dbReference>
<dbReference type="InterPro" id="IPR036217">
    <property type="entry name" value="MethylDNA_cys_MeTrfase_DNAb"/>
</dbReference>
<dbReference type="GO" id="GO:0046872">
    <property type="term" value="F:metal ion binding"/>
    <property type="evidence" value="ECO:0007669"/>
    <property type="project" value="UniProtKB-KW"/>
</dbReference>
<dbReference type="InterPro" id="IPR023546">
    <property type="entry name" value="MGMT"/>
</dbReference>
<reference evidence="18 19" key="1">
    <citation type="submission" date="2016-02" db="EMBL/GenBank/DDBJ databases">
        <title>Paenibacillus sp. LPB0068, isolated from Crassostrea gigas.</title>
        <authorList>
            <person name="Shin S.-K."/>
            <person name="Yi H."/>
        </authorList>
    </citation>
    <scope>NUCLEOTIDE SEQUENCE [LARGE SCALE GENOMIC DNA]</scope>
    <source>
        <strain evidence="18 19">LPB0068</strain>
    </source>
</reference>
<dbReference type="Pfam" id="PF08331">
    <property type="entry name" value="QueG_DUF1730"/>
    <property type="match status" value="1"/>
</dbReference>
<evidence type="ECO:0000256" key="1">
    <source>
        <dbReference type="ARBA" id="ARBA00001286"/>
    </source>
</evidence>
<evidence type="ECO:0000256" key="9">
    <source>
        <dbReference type="ARBA" id="ARBA00022763"/>
    </source>
</evidence>
<dbReference type="HAMAP" id="MF_00772">
    <property type="entry name" value="OGT"/>
    <property type="match status" value="1"/>
</dbReference>
<comment type="miscellaneous">
    <text evidence="16">This enzyme catalyzes only one turnover and therefore is not strictly catalytic. According to one definition, an enzyme is a biocatalyst that acts repeatedly and over many reaction cycles.</text>
</comment>
<comment type="similarity">
    <text evidence="2 16">Belongs to the MGMT family.</text>
</comment>
<dbReference type="RefSeq" id="WP_068661409.1">
    <property type="nucleotide sequence ID" value="NZ_CP017770.1"/>
</dbReference>
<organism evidence="18 19">
    <name type="scientific">Paenibacillus crassostreae</name>
    <dbReference type="NCBI Taxonomy" id="1763538"/>
    <lineage>
        <taxon>Bacteria</taxon>
        <taxon>Bacillati</taxon>
        <taxon>Bacillota</taxon>
        <taxon>Bacilli</taxon>
        <taxon>Bacillales</taxon>
        <taxon>Paenibacillaceae</taxon>
        <taxon>Paenibacillus</taxon>
    </lineage>
</organism>
<dbReference type="Pfam" id="PF13646">
    <property type="entry name" value="HEAT_2"/>
    <property type="match status" value="1"/>
</dbReference>
<dbReference type="InterPro" id="IPR014048">
    <property type="entry name" value="MethylDNA_cys_MeTrfase_DNA-bd"/>
</dbReference>